<name>W9X3T9_9EURO</name>
<keyword evidence="2" id="KW-0472">Membrane</keyword>
<evidence type="ECO:0000313" key="4">
    <source>
        <dbReference type="EMBL" id="EXJ65159.1"/>
    </source>
</evidence>
<proteinExistence type="predicted"/>
<dbReference type="GeneID" id="19176111"/>
<dbReference type="OrthoDB" id="5426678at2759"/>
<keyword evidence="2" id="KW-0812">Transmembrane</keyword>
<feature type="compositionally biased region" description="Polar residues" evidence="1">
    <location>
        <begin position="346"/>
        <end position="362"/>
    </location>
</feature>
<comment type="caution">
    <text evidence="4">The sequence shown here is derived from an EMBL/GenBank/DDBJ whole genome shotgun (WGS) entry which is preliminary data.</text>
</comment>
<feature type="signal peptide" evidence="3">
    <location>
        <begin position="1"/>
        <end position="39"/>
    </location>
</feature>
<dbReference type="STRING" id="1182544.W9X3T9"/>
<evidence type="ECO:0000313" key="5">
    <source>
        <dbReference type="Proteomes" id="UP000019473"/>
    </source>
</evidence>
<keyword evidence="3" id="KW-0732">Signal</keyword>
<evidence type="ECO:0000256" key="2">
    <source>
        <dbReference type="SAM" id="Phobius"/>
    </source>
</evidence>
<feature type="chain" id="PRO_5004934605" evidence="3">
    <location>
        <begin position="40"/>
        <end position="460"/>
    </location>
</feature>
<organism evidence="4 5">
    <name type="scientific">Cladophialophora yegresii CBS 114405</name>
    <dbReference type="NCBI Taxonomy" id="1182544"/>
    <lineage>
        <taxon>Eukaryota</taxon>
        <taxon>Fungi</taxon>
        <taxon>Dikarya</taxon>
        <taxon>Ascomycota</taxon>
        <taxon>Pezizomycotina</taxon>
        <taxon>Eurotiomycetes</taxon>
        <taxon>Chaetothyriomycetidae</taxon>
        <taxon>Chaetothyriales</taxon>
        <taxon>Herpotrichiellaceae</taxon>
        <taxon>Cladophialophora</taxon>
    </lineage>
</organism>
<dbReference type="AlphaFoldDB" id="W9X3T9"/>
<sequence>MAYWHDRSATGALSPRPPRFRQITLLYLVLTAFVNVASALQSVPRSPCESVCSDAGTLENDVVCLDANYQSLSSGRGFQKCVACQLNSTAVDTVNKYTDVEYGLLALRYTLAGCMFAIPEDHISISSPCQVSCAPLNDSVGYQVTNDSTRTKPGGEFCTAAQFDDVTINKCAQCYSFIPQQLFLANFLQALHIACRDPPEPGKPFFPDAEAIFNETLIAGPAPPSSGTNGDGGLQGYKLALAIALPVVGGILLVGGFCWCCFAFTRKRRYKMAQSGRMSRVHDAHADTSSSLYQSPMSAKGEAWKKENLPWGVVEPAREMHAISPTLLHAGKHSPGAAQGRWSHQMAGTGNASEQNTPLRSSFQRDDVGPGPAQVKDPNLHEQYFGVGGDSEDERGDHEHHVPLPGPSAVGVAIGGEEGYYPHTEGQYGYAQGYRPGHGHGQEFGHGQHRVHDDERGHFI</sequence>
<dbReference type="Proteomes" id="UP000019473">
    <property type="component" value="Unassembled WGS sequence"/>
</dbReference>
<keyword evidence="5" id="KW-1185">Reference proteome</keyword>
<feature type="region of interest" description="Disordered" evidence="1">
    <location>
        <begin position="436"/>
        <end position="460"/>
    </location>
</feature>
<feature type="region of interest" description="Disordered" evidence="1">
    <location>
        <begin position="332"/>
        <end position="407"/>
    </location>
</feature>
<protein>
    <submittedName>
        <fullName evidence="4">Uncharacterized protein</fullName>
    </submittedName>
</protein>
<evidence type="ECO:0000256" key="1">
    <source>
        <dbReference type="SAM" id="MobiDB-lite"/>
    </source>
</evidence>
<evidence type="ECO:0000256" key="3">
    <source>
        <dbReference type="SAM" id="SignalP"/>
    </source>
</evidence>
<dbReference type="VEuPathDB" id="FungiDB:A1O7_01499"/>
<feature type="compositionally biased region" description="Basic and acidic residues" evidence="1">
    <location>
        <begin position="450"/>
        <end position="460"/>
    </location>
</feature>
<dbReference type="HOGENOM" id="CLU_047726_0_0_1"/>
<dbReference type="eggNOG" id="ENOG502SSVT">
    <property type="taxonomic scope" value="Eukaryota"/>
</dbReference>
<accession>W9X3T9</accession>
<gene>
    <name evidence="4" type="ORF">A1O7_01499</name>
</gene>
<feature type="transmembrane region" description="Helical" evidence="2">
    <location>
        <begin position="239"/>
        <end position="264"/>
    </location>
</feature>
<reference evidence="4 5" key="1">
    <citation type="submission" date="2013-03" db="EMBL/GenBank/DDBJ databases">
        <title>The Genome Sequence of Cladophialophora yegresii CBS 114405.</title>
        <authorList>
            <consortium name="The Broad Institute Genomics Platform"/>
            <person name="Cuomo C."/>
            <person name="de Hoog S."/>
            <person name="Gorbushina A."/>
            <person name="Walker B."/>
            <person name="Young S.K."/>
            <person name="Zeng Q."/>
            <person name="Gargeya S."/>
            <person name="Fitzgerald M."/>
            <person name="Haas B."/>
            <person name="Abouelleil A."/>
            <person name="Allen A.W."/>
            <person name="Alvarado L."/>
            <person name="Arachchi H.M."/>
            <person name="Berlin A.M."/>
            <person name="Chapman S.B."/>
            <person name="Gainer-Dewar J."/>
            <person name="Goldberg J."/>
            <person name="Griggs A."/>
            <person name="Gujja S."/>
            <person name="Hansen M."/>
            <person name="Howarth C."/>
            <person name="Imamovic A."/>
            <person name="Ireland A."/>
            <person name="Larimer J."/>
            <person name="McCowan C."/>
            <person name="Murphy C."/>
            <person name="Pearson M."/>
            <person name="Poon T.W."/>
            <person name="Priest M."/>
            <person name="Roberts A."/>
            <person name="Saif S."/>
            <person name="Shea T."/>
            <person name="Sisk P."/>
            <person name="Sykes S."/>
            <person name="Wortman J."/>
            <person name="Nusbaum C."/>
            <person name="Birren B."/>
        </authorList>
    </citation>
    <scope>NUCLEOTIDE SEQUENCE [LARGE SCALE GENOMIC DNA]</scope>
    <source>
        <strain evidence="4 5">CBS 114405</strain>
    </source>
</reference>
<keyword evidence="2" id="KW-1133">Transmembrane helix</keyword>
<dbReference type="RefSeq" id="XP_007753726.1">
    <property type="nucleotide sequence ID" value="XM_007755536.1"/>
</dbReference>
<dbReference type="EMBL" id="AMGW01000001">
    <property type="protein sequence ID" value="EXJ65159.1"/>
    <property type="molecule type" value="Genomic_DNA"/>
</dbReference>